<dbReference type="InterPro" id="IPR050861">
    <property type="entry name" value="Dihydroxyacetone_Kinase"/>
</dbReference>
<feature type="region of interest" description="Disordered" evidence="5">
    <location>
        <begin position="332"/>
        <end position="351"/>
    </location>
</feature>
<keyword evidence="4" id="KW-0067">ATP-binding</keyword>
<feature type="domain" description="DhaK" evidence="7">
    <location>
        <begin position="11"/>
        <end position="334"/>
    </location>
</feature>
<dbReference type="GO" id="GO:0005829">
    <property type="term" value="C:cytosol"/>
    <property type="evidence" value="ECO:0007669"/>
    <property type="project" value="TreeGrafter"/>
</dbReference>
<dbReference type="GO" id="GO:0019563">
    <property type="term" value="P:glycerol catabolic process"/>
    <property type="evidence" value="ECO:0007669"/>
    <property type="project" value="TreeGrafter"/>
</dbReference>
<dbReference type="GO" id="GO:0004371">
    <property type="term" value="F:glycerone kinase activity"/>
    <property type="evidence" value="ECO:0007669"/>
    <property type="project" value="InterPro"/>
</dbReference>
<dbReference type="Pfam" id="PF02734">
    <property type="entry name" value="Dak2"/>
    <property type="match status" value="1"/>
</dbReference>
<dbReference type="PROSITE" id="PS51481">
    <property type="entry name" value="DHAK"/>
    <property type="match status" value="1"/>
</dbReference>
<proteinExistence type="predicted"/>
<name>X7FD36_9RHOB</name>
<dbReference type="OrthoDB" id="9806345at2"/>
<protein>
    <submittedName>
        <fullName evidence="8">Dihydroxyacetone kinase</fullName>
    </submittedName>
</protein>
<dbReference type="Gene3D" id="3.40.50.10440">
    <property type="entry name" value="Dihydroxyacetone kinase, domain 1"/>
    <property type="match status" value="1"/>
</dbReference>
<dbReference type="Pfam" id="PF02733">
    <property type="entry name" value="Dak1"/>
    <property type="match status" value="1"/>
</dbReference>
<dbReference type="eggNOG" id="COG2376">
    <property type="taxonomic scope" value="Bacteria"/>
</dbReference>
<sequence length="584" mass="59837">MSDHHRKLINDPDTLIEDLIEGMVSAHPDLLHVEGGTGRAIVARNGPRDGKVGIVVGGGSGHEPAFAGYVGRGLADAAPLGNIFASPSPAQIADAGRAADGGAGVLFLFGNYTGDVMNFGMAAEDMAREGVPARCFVVTDDVASAPADRAGERRGIAGDFFVFKVAGAAADRGLDLDAVEAAAARANAATRTMGVALSACVLPQTGRPNFDLPVGQMEIGMGIHGEPGIERGPAEGADAVADRLLEPILEELRLGAGDRVAVLVNGLGSTSLLELYLLHRRVAAVLSARDVAIHRSWVGEYCTSLDMEGASVTLMRLDADLEAWLDHPCKTPALRVGEPGPQATARPRRAAARPAARTARAVDRAALKSGGDLGPAEFRAMMHAGAEAIFAERDHLCALDGAIGDGDHGITMEIGWKAVLTALGGVPADTTITGTCDVVAEAFLDAVGASAGPLYASGFRAAGEAVADRVDLDGRALARWLDGFADGIATRGQARVGEKTMLDAWRPAADAASARADSGATSRDCLEAAAAAAQAGAAATADMRSARGRSQKLGDRVLGHVDPGAASAATILAAWARSLRPSEA</sequence>
<dbReference type="STRING" id="1449351.RISW2_00130"/>
<dbReference type="AlphaFoldDB" id="X7FD36"/>
<dbReference type="PANTHER" id="PTHR28629">
    <property type="entry name" value="TRIOKINASE/FMN CYCLASE"/>
    <property type="match status" value="1"/>
</dbReference>
<evidence type="ECO:0000313" key="9">
    <source>
        <dbReference type="Proteomes" id="UP000023430"/>
    </source>
</evidence>
<dbReference type="Gene3D" id="3.30.1180.20">
    <property type="entry name" value="Dihydroxyacetone kinase, domain 2"/>
    <property type="match status" value="1"/>
</dbReference>
<reference evidence="8 9" key="1">
    <citation type="submission" date="2014-01" db="EMBL/GenBank/DDBJ databases">
        <title>Roseivivax isoporae LMG 25204 Genome Sequencing.</title>
        <authorList>
            <person name="Lai Q."/>
            <person name="Li G."/>
            <person name="Shao Z."/>
        </authorList>
    </citation>
    <scope>NUCLEOTIDE SEQUENCE [LARGE SCALE GENOMIC DNA]</scope>
    <source>
        <strain evidence="8 9">LMG 25204</strain>
    </source>
</reference>
<keyword evidence="9" id="KW-1185">Reference proteome</keyword>
<evidence type="ECO:0000313" key="8">
    <source>
        <dbReference type="EMBL" id="ETX30822.1"/>
    </source>
</evidence>
<comment type="caution">
    <text evidence="8">The sequence shown here is derived from an EMBL/GenBank/DDBJ whole genome shotgun (WGS) entry which is preliminary data.</text>
</comment>
<dbReference type="InterPro" id="IPR004007">
    <property type="entry name" value="DhaL_dom"/>
</dbReference>
<dbReference type="EMBL" id="JAME01000001">
    <property type="protein sequence ID" value="ETX30822.1"/>
    <property type="molecule type" value="Genomic_DNA"/>
</dbReference>
<evidence type="ECO:0000256" key="2">
    <source>
        <dbReference type="ARBA" id="ARBA00022741"/>
    </source>
</evidence>
<dbReference type="SMART" id="SM01120">
    <property type="entry name" value="Dak2"/>
    <property type="match status" value="1"/>
</dbReference>
<dbReference type="RefSeq" id="WP_043765070.1">
    <property type="nucleotide sequence ID" value="NZ_JAME01000001.1"/>
</dbReference>
<evidence type="ECO:0000256" key="5">
    <source>
        <dbReference type="SAM" id="MobiDB-lite"/>
    </source>
</evidence>
<dbReference type="Proteomes" id="UP000023430">
    <property type="component" value="Unassembled WGS sequence"/>
</dbReference>
<evidence type="ECO:0000256" key="3">
    <source>
        <dbReference type="ARBA" id="ARBA00022777"/>
    </source>
</evidence>
<keyword evidence="2" id="KW-0547">Nucleotide-binding</keyword>
<dbReference type="PANTHER" id="PTHR28629:SF4">
    <property type="entry name" value="TRIOKINASE_FMN CYCLASE"/>
    <property type="match status" value="1"/>
</dbReference>
<keyword evidence="1" id="KW-0808">Transferase</keyword>
<dbReference type="NCBIfam" id="NF011049">
    <property type="entry name" value="PRK14479.1"/>
    <property type="match status" value="1"/>
</dbReference>
<dbReference type="Gene3D" id="1.25.40.340">
    <property type="match status" value="1"/>
</dbReference>
<dbReference type="InterPro" id="IPR004006">
    <property type="entry name" value="DhaK_dom"/>
</dbReference>
<dbReference type="FunFam" id="3.40.50.10440:FF:000001">
    <property type="entry name" value="Dihydroxyacetone kinase, DhaK subunit"/>
    <property type="match status" value="1"/>
</dbReference>
<dbReference type="NCBIfam" id="TIGR02365">
    <property type="entry name" value="dha_L_ycgS"/>
    <property type="match status" value="1"/>
</dbReference>
<organism evidence="8 9">
    <name type="scientific">Roseivivax isoporae LMG 25204</name>
    <dbReference type="NCBI Taxonomy" id="1449351"/>
    <lineage>
        <taxon>Bacteria</taxon>
        <taxon>Pseudomonadati</taxon>
        <taxon>Pseudomonadota</taxon>
        <taxon>Alphaproteobacteria</taxon>
        <taxon>Rhodobacterales</taxon>
        <taxon>Roseobacteraceae</taxon>
        <taxon>Roseivivax</taxon>
    </lineage>
</organism>
<accession>X7FD36</accession>
<dbReference type="SUPFAM" id="SSF82549">
    <property type="entry name" value="DAK1/DegV-like"/>
    <property type="match status" value="1"/>
</dbReference>
<feature type="domain" description="DhaL" evidence="6">
    <location>
        <begin position="376"/>
        <end position="577"/>
    </location>
</feature>
<evidence type="ECO:0000259" key="7">
    <source>
        <dbReference type="PROSITE" id="PS51481"/>
    </source>
</evidence>
<evidence type="ECO:0000259" key="6">
    <source>
        <dbReference type="PROSITE" id="PS51480"/>
    </source>
</evidence>
<evidence type="ECO:0000256" key="4">
    <source>
        <dbReference type="ARBA" id="ARBA00022840"/>
    </source>
</evidence>
<dbReference type="InterPro" id="IPR036117">
    <property type="entry name" value="DhaL_dom_sf"/>
</dbReference>
<dbReference type="GO" id="GO:0005524">
    <property type="term" value="F:ATP binding"/>
    <property type="evidence" value="ECO:0007669"/>
    <property type="project" value="UniProtKB-KW"/>
</dbReference>
<dbReference type="PATRIC" id="fig|1449351.3.peg.25"/>
<keyword evidence="3 8" id="KW-0418">Kinase</keyword>
<dbReference type="InterPro" id="IPR012737">
    <property type="entry name" value="DhaK_L_YcgS"/>
</dbReference>
<dbReference type="FunFam" id="1.25.40.340:FF:000002">
    <property type="entry name" value="Dihydroxyacetone kinase, L subunit"/>
    <property type="match status" value="1"/>
</dbReference>
<dbReference type="PROSITE" id="PS51480">
    <property type="entry name" value="DHAL"/>
    <property type="match status" value="1"/>
</dbReference>
<evidence type="ECO:0000256" key="1">
    <source>
        <dbReference type="ARBA" id="ARBA00022679"/>
    </source>
</evidence>
<dbReference type="SUPFAM" id="SSF101473">
    <property type="entry name" value="DhaL-like"/>
    <property type="match status" value="1"/>
</dbReference>
<gene>
    <name evidence="8" type="ORF">RISW2_00130</name>
</gene>